<evidence type="ECO:0000313" key="4">
    <source>
        <dbReference type="Proteomes" id="UP000199054"/>
    </source>
</evidence>
<name>A0A1H8K323_9RHOB</name>
<accession>A0A1H8K323</accession>
<dbReference type="Gene3D" id="1.10.10.1400">
    <property type="entry name" value="Terminase, small subunit, N-terminal DNA-binding domain, HTH motif"/>
    <property type="match status" value="1"/>
</dbReference>
<sequence length="224" mass="24506">MNLNGNHLSANAQAIEDRDVAKSPNKLNDKQAAFARRYVVHFNGAKAAIEAGYSEKRAKVQAHELMAMPHVQAEVARLTAAKSERSDIEADEIVETLAHIVRADIRDVMEWGLEEVEDDEGLPVTMPNGEALMRPFVRPVASQDLPRRLSCAVAEVSMTDKGSFKIKMHDKGAAIDKLMRHLGMFEKDNRQVADGLADLIAAAQGTTIPIATRNAPQRAEGGDE</sequence>
<reference evidence="3 4" key="1">
    <citation type="submission" date="2016-10" db="EMBL/GenBank/DDBJ databases">
        <authorList>
            <person name="de Groot N.N."/>
        </authorList>
    </citation>
    <scope>NUCLEOTIDE SEQUENCE [LARGE SCALE GENOMIC DNA]</scope>
    <source>
        <strain evidence="3 4">DSM 8512</strain>
    </source>
</reference>
<dbReference type="RefSeq" id="WP_170851849.1">
    <property type="nucleotide sequence ID" value="NZ_FODE01000020.1"/>
</dbReference>
<protein>
    <submittedName>
        <fullName evidence="3">Phage terminase small subunit</fullName>
    </submittedName>
</protein>
<dbReference type="AlphaFoldDB" id="A0A1H8K323"/>
<gene>
    <name evidence="3" type="ORF">SAMN04489859_102028</name>
</gene>
<evidence type="ECO:0000256" key="1">
    <source>
        <dbReference type="ARBA" id="ARBA00022612"/>
    </source>
</evidence>
<dbReference type="EMBL" id="FODE01000020">
    <property type="protein sequence ID" value="SEN87352.1"/>
    <property type="molecule type" value="Genomic_DNA"/>
</dbReference>
<dbReference type="Proteomes" id="UP000199054">
    <property type="component" value="Unassembled WGS sequence"/>
</dbReference>
<evidence type="ECO:0000256" key="2">
    <source>
        <dbReference type="ARBA" id="ARBA00023219"/>
    </source>
</evidence>
<proteinExistence type="predicted"/>
<evidence type="ECO:0000313" key="3">
    <source>
        <dbReference type="EMBL" id="SEN87352.1"/>
    </source>
</evidence>
<keyword evidence="4" id="KW-1185">Reference proteome</keyword>
<dbReference type="InterPro" id="IPR005335">
    <property type="entry name" value="Terminase_ssu"/>
</dbReference>
<dbReference type="Pfam" id="PF03592">
    <property type="entry name" value="Terminase_2"/>
    <property type="match status" value="1"/>
</dbReference>
<keyword evidence="1" id="KW-1188">Viral release from host cell</keyword>
<dbReference type="GO" id="GO:0051276">
    <property type="term" value="P:chromosome organization"/>
    <property type="evidence" value="ECO:0007669"/>
    <property type="project" value="InterPro"/>
</dbReference>
<dbReference type="PANTHER" id="PTHR41328">
    <property type="entry name" value="TERMINASE SMALL SUBUNIT-RELATED"/>
    <property type="match status" value="1"/>
</dbReference>
<keyword evidence="2" id="KW-0231">Viral genome packaging</keyword>
<dbReference type="InterPro" id="IPR052404">
    <property type="entry name" value="SPP1-like_terminase"/>
</dbReference>
<dbReference type="InterPro" id="IPR038713">
    <property type="entry name" value="Terminase_Gp1_N_sf"/>
</dbReference>
<dbReference type="STRING" id="34002.SAMN04489859_102028"/>
<organism evidence="3 4">
    <name type="scientific">Paracoccus alcaliphilus</name>
    <dbReference type="NCBI Taxonomy" id="34002"/>
    <lineage>
        <taxon>Bacteria</taxon>
        <taxon>Pseudomonadati</taxon>
        <taxon>Pseudomonadota</taxon>
        <taxon>Alphaproteobacteria</taxon>
        <taxon>Rhodobacterales</taxon>
        <taxon>Paracoccaceae</taxon>
        <taxon>Paracoccus</taxon>
    </lineage>
</organism>
<dbReference type="PANTHER" id="PTHR41328:SF2">
    <property type="entry name" value="TERMINASE SMALL SUBUNIT"/>
    <property type="match status" value="1"/>
</dbReference>